<keyword evidence="2" id="KW-0238">DNA-binding</keyword>
<keyword evidence="1" id="KW-0805">Transcription regulation</keyword>
<dbReference type="RefSeq" id="WP_230869226.1">
    <property type="nucleotide sequence ID" value="NZ_CP046640.1"/>
</dbReference>
<evidence type="ECO:0000313" key="7">
    <source>
        <dbReference type="Proteomes" id="UP000665020"/>
    </source>
</evidence>
<dbReference type="SMART" id="SM00342">
    <property type="entry name" value="HTH_ARAC"/>
    <property type="match status" value="1"/>
</dbReference>
<evidence type="ECO:0000259" key="4">
    <source>
        <dbReference type="PROSITE" id="PS01124"/>
    </source>
</evidence>
<dbReference type="Pfam" id="PF12833">
    <property type="entry name" value="HTH_18"/>
    <property type="match status" value="1"/>
</dbReference>
<dbReference type="SUPFAM" id="SSF46689">
    <property type="entry name" value="Homeodomain-like"/>
    <property type="match status" value="2"/>
</dbReference>
<dbReference type="InterPro" id="IPR018060">
    <property type="entry name" value="HTH_AraC"/>
</dbReference>
<dbReference type="InterPro" id="IPR016181">
    <property type="entry name" value="Acyl_CoA_acyltransferase"/>
</dbReference>
<dbReference type="InterPro" id="IPR018062">
    <property type="entry name" value="HTH_AraC-typ_CS"/>
</dbReference>
<dbReference type="InterPro" id="IPR000182">
    <property type="entry name" value="GNAT_dom"/>
</dbReference>
<dbReference type="Proteomes" id="UP000665020">
    <property type="component" value="Chromosome"/>
</dbReference>
<gene>
    <name evidence="6" type="ORF">GM661_06195</name>
</gene>
<keyword evidence="7" id="KW-1185">Reference proteome</keyword>
<dbReference type="CDD" id="cd04301">
    <property type="entry name" value="NAT_SF"/>
    <property type="match status" value="1"/>
</dbReference>
<dbReference type="InterPro" id="IPR009057">
    <property type="entry name" value="Homeodomain-like_sf"/>
</dbReference>
<dbReference type="AlphaFoldDB" id="A0A8A7K744"/>
<dbReference type="PROSITE" id="PS01124">
    <property type="entry name" value="HTH_ARAC_FAMILY_2"/>
    <property type="match status" value="1"/>
</dbReference>
<evidence type="ECO:0000256" key="1">
    <source>
        <dbReference type="ARBA" id="ARBA00023015"/>
    </source>
</evidence>
<dbReference type="GO" id="GO:0003700">
    <property type="term" value="F:DNA-binding transcription factor activity"/>
    <property type="evidence" value="ECO:0007669"/>
    <property type="project" value="InterPro"/>
</dbReference>
<dbReference type="InterPro" id="IPR050959">
    <property type="entry name" value="MarA-like"/>
</dbReference>
<dbReference type="Gene3D" id="3.40.630.30">
    <property type="match status" value="1"/>
</dbReference>
<dbReference type="GO" id="GO:0016747">
    <property type="term" value="F:acyltransferase activity, transferring groups other than amino-acyl groups"/>
    <property type="evidence" value="ECO:0007669"/>
    <property type="project" value="InterPro"/>
</dbReference>
<dbReference type="PANTHER" id="PTHR47504:SF5">
    <property type="entry name" value="RIGHT ORIGIN-BINDING PROTEIN"/>
    <property type="match status" value="1"/>
</dbReference>
<evidence type="ECO:0000256" key="3">
    <source>
        <dbReference type="ARBA" id="ARBA00023163"/>
    </source>
</evidence>
<sequence>MSRVDSVIEVIKFIEEHLTEKLDLELIANAVNYSKYHLHRMFTDTVGLTIHDYVQRRQITEAAKLLVFSEKPIIDIALKAGYESQQAFTTIFKAMYKESPLQFRKNEVFYPLQLEYKFDNHLDLLKEKPNAKREILLATKADIPLWMDLVRLVIDGFPKLKEDKHVKVLKHYIKKNSAFIMKEGSIVIGIMMISFKTGSIDFLGVHPLYRNQGLTQLFLDKVICELLTNKQISITTFRKGDKADTGYRKILKDFGFAEAELLTEFGYPTQKMILPKGLEGCIDNE</sequence>
<proteinExistence type="predicted"/>
<name>A0A8A7K744_9FIRM</name>
<organism evidence="6 7">
    <name type="scientific">Iocasia fonsfrigidae</name>
    <dbReference type="NCBI Taxonomy" id="2682810"/>
    <lineage>
        <taxon>Bacteria</taxon>
        <taxon>Bacillati</taxon>
        <taxon>Bacillota</taxon>
        <taxon>Clostridia</taxon>
        <taxon>Halanaerobiales</taxon>
        <taxon>Halanaerobiaceae</taxon>
        <taxon>Iocasia</taxon>
    </lineage>
</organism>
<evidence type="ECO:0000259" key="5">
    <source>
        <dbReference type="PROSITE" id="PS51186"/>
    </source>
</evidence>
<protein>
    <submittedName>
        <fullName evidence="6">GNAT family N-acetyltransferase</fullName>
    </submittedName>
</protein>
<dbReference type="KEGG" id="ifn:GM661_06195"/>
<evidence type="ECO:0000313" key="6">
    <source>
        <dbReference type="EMBL" id="QTL97603.1"/>
    </source>
</evidence>
<accession>A0A8A7K744</accession>
<dbReference type="GO" id="GO:0043565">
    <property type="term" value="F:sequence-specific DNA binding"/>
    <property type="evidence" value="ECO:0007669"/>
    <property type="project" value="InterPro"/>
</dbReference>
<dbReference type="PANTHER" id="PTHR47504">
    <property type="entry name" value="RIGHT ORIGIN-BINDING PROTEIN"/>
    <property type="match status" value="1"/>
</dbReference>
<dbReference type="PROSITE" id="PS00041">
    <property type="entry name" value="HTH_ARAC_FAMILY_1"/>
    <property type="match status" value="1"/>
</dbReference>
<evidence type="ECO:0000256" key="2">
    <source>
        <dbReference type="ARBA" id="ARBA00023125"/>
    </source>
</evidence>
<keyword evidence="3" id="KW-0804">Transcription</keyword>
<dbReference type="SUPFAM" id="SSF55729">
    <property type="entry name" value="Acyl-CoA N-acyltransferases (Nat)"/>
    <property type="match status" value="1"/>
</dbReference>
<dbReference type="EMBL" id="CP046640">
    <property type="protein sequence ID" value="QTL97603.1"/>
    <property type="molecule type" value="Genomic_DNA"/>
</dbReference>
<reference evidence="6" key="1">
    <citation type="submission" date="2019-12" db="EMBL/GenBank/DDBJ databases">
        <authorList>
            <person name="zhang j."/>
            <person name="sun C.M."/>
        </authorList>
    </citation>
    <scope>NUCLEOTIDE SEQUENCE</scope>
    <source>
        <strain evidence="6">NS-1</strain>
    </source>
</reference>
<feature type="domain" description="N-acetyltransferase" evidence="5">
    <location>
        <begin position="133"/>
        <end position="279"/>
    </location>
</feature>
<dbReference type="PROSITE" id="PS51186">
    <property type="entry name" value="GNAT"/>
    <property type="match status" value="1"/>
</dbReference>
<feature type="domain" description="HTH araC/xylS-type" evidence="4">
    <location>
        <begin position="8"/>
        <end position="106"/>
    </location>
</feature>
<dbReference type="Gene3D" id="1.10.10.60">
    <property type="entry name" value="Homeodomain-like"/>
    <property type="match status" value="2"/>
</dbReference>